<gene>
    <name evidence="2" type="ORF">SAMN02745751_01857</name>
</gene>
<evidence type="ECO:0000259" key="1">
    <source>
        <dbReference type="Pfam" id="PF10263"/>
    </source>
</evidence>
<evidence type="ECO:0000313" key="2">
    <source>
        <dbReference type="EMBL" id="SHJ15295.1"/>
    </source>
</evidence>
<dbReference type="AlphaFoldDB" id="A0A1M6GZJ1"/>
<keyword evidence="3" id="KW-1185">Reference proteome</keyword>
<dbReference type="EMBL" id="FQZL01000012">
    <property type="protein sequence ID" value="SHJ15295.1"/>
    <property type="molecule type" value="Genomic_DNA"/>
</dbReference>
<proteinExistence type="predicted"/>
<dbReference type="Proteomes" id="UP000184052">
    <property type="component" value="Unassembled WGS sequence"/>
</dbReference>
<feature type="domain" description="SprT-like" evidence="1">
    <location>
        <begin position="58"/>
        <end position="166"/>
    </location>
</feature>
<evidence type="ECO:0000313" key="3">
    <source>
        <dbReference type="Proteomes" id="UP000184052"/>
    </source>
</evidence>
<dbReference type="Pfam" id="PF10263">
    <property type="entry name" value="SprT-like"/>
    <property type="match status" value="1"/>
</dbReference>
<organism evidence="2 3">
    <name type="scientific">Dethiosulfatibacter aminovorans DSM 17477</name>
    <dbReference type="NCBI Taxonomy" id="1121476"/>
    <lineage>
        <taxon>Bacteria</taxon>
        <taxon>Bacillati</taxon>
        <taxon>Bacillota</taxon>
        <taxon>Tissierellia</taxon>
        <taxon>Dethiosulfatibacter</taxon>
    </lineage>
</organism>
<sequence length="246" mass="28488">MSDILLGIKVDENTVCRKRLEIYRRTIERSPRINNGKITSLSPLDLKLIFDLYDEIFFNHWFNKKCSSRIEFSISKRMTRSAGMVKCSINKRSGEKNFILQIGVNFFFNYDELESEKNVCGIKTGDSLEGLLLVFEHEICHIIEFISYGKSSCRGKRYKTIARNLFSHVSSYHQLPTYRQIAGTKHGVSVGDCVVFHHRGRQKTGFVNAINKRATVMVRHEEGQYIDSKNNRYVKFYVPLGILEKA</sequence>
<reference evidence="2 3" key="1">
    <citation type="submission" date="2016-11" db="EMBL/GenBank/DDBJ databases">
        <authorList>
            <person name="Jaros S."/>
            <person name="Januszkiewicz K."/>
            <person name="Wedrychowicz H."/>
        </authorList>
    </citation>
    <scope>NUCLEOTIDE SEQUENCE [LARGE SCALE GENOMIC DNA]</scope>
    <source>
        <strain evidence="2 3">DSM 17477</strain>
    </source>
</reference>
<name>A0A1M6GZJ1_9FIRM</name>
<dbReference type="OrthoDB" id="1900587at2"/>
<protein>
    <recommendedName>
        <fullName evidence="1">SprT-like domain-containing protein</fullName>
    </recommendedName>
</protein>
<accession>A0A1M6GZJ1</accession>
<dbReference type="RefSeq" id="WP_073049308.1">
    <property type="nucleotide sequence ID" value="NZ_FQZL01000012.1"/>
</dbReference>
<dbReference type="STRING" id="1121476.SAMN02745751_01857"/>
<dbReference type="InterPro" id="IPR006640">
    <property type="entry name" value="SprT-like_domain"/>
</dbReference>